<evidence type="ECO:0000256" key="6">
    <source>
        <dbReference type="ARBA" id="ARBA00035191"/>
    </source>
</evidence>
<reference evidence="8" key="1">
    <citation type="submission" date="2023-11" db="EMBL/GenBank/DDBJ databases">
        <authorList>
            <person name="Alioto T."/>
            <person name="Alioto T."/>
            <person name="Gomez Garrido J."/>
        </authorList>
    </citation>
    <scope>NUCLEOTIDE SEQUENCE</scope>
</reference>
<dbReference type="PANTHER" id="PTHR13477:SF0">
    <property type="entry name" value="LARGE RIBOSOMAL SUBUNIT PROTEIN ML49"/>
    <property type="match status" value="1"/>
</dbReference>
<evidence type="ECO:0000256" key="7">
    <source>
        <dbReference type="SAM" id="MobiDB-lite"/>
    </source>
</evidence>
<dbReference type="Pfam" id="PF05046">
    <property type="entry name" value="Img2"/>
    <property type="match status" value="1"/>
</dbReference>
<evidence type="ECO:0000256" key="5">
    <source>
        <dbReference type="ARBA" id="ARBA00023274"/>
    </source>
</evidence>
<organism evidence="8 9">
    <name type="scientific">Lecanosticta acicola</name>
    <dbReference type="NCBI Taxonomy" id="111012"/>
    <lineage>
        <taxon>Eukaryota</taxon>
        <taxon>Fungi</taxon>
        <taxon>Dikarya</taxon>
        <taxon>Ascomycota</taxon>
        <taxon>Pezizomycotina</taxon>
        <taxon>Dothideomycetes</taxon>
        <taxon>Dothideomycetidae</taxon>
        <taxon>Mycosphaerellales</taxon>
        <taxon>Mycosphaerellaceae</taxon>
        <taxon>Lecanosticta</taxon>
    </lineage>
</organism>
<comment type="caution">
    <text evidence="8">The sequence shown here is derived from an EMBL/GenBank/DDBJ whole genome shotgun (WGS) entry which is preliminary data.</text>
</comment>
<dbReference type="Proteomes" id="UP001296104">
    <property type="component" value="Unassembled WGS sequence"/>
</dbReference>
<proteinExistence type="inferred from homology"/>
<comment type="subcellular location">
    <subcellularLocation>
        <location evidence="1">Mitochondrion</location>
    </subcellularLocation>
</comment>
<dbReference type="PANTHER" id="PTHR13477">
    <property type="entry name" value="MITOCHONDRIAL 39S RIBOSOMAL PROTEIN L49"/>
    <property type="match status" value="1"/>
</dbReference>
<dbReference type="GO" id="GO:0005762">
    <property type="term" value="C:mitochondrial large ribosomal subunit"/>
    <property type="evidence" value="ECO:0007669"/>
    <property type="project" value="TreeGrafter"/>
</dbReference>
<evidence type="ECO:0000256" key="1">
    <source>
        <dbReference type="ARBA" id="ARBA00004173"/>
    </source>
</evidence>
<keyword evidence="9" id="KW-1185">Reference proteome</keyword>
<feature type="region of interest" description="Disordered" evidence="7">
    <location>
        <begin position="32"/>
        <end position="100"/>
    </location>
</feature>
<comment type="similarity">
    <text evidence="2">Belongs to the mitochondrion-specific ribosomal protein mL49 family.</text>
</comment>
<name>A0AAI8YWW4_9PEZI</name>
<evidence type="ECO:0000256" key="2">
    <source>
        <dbReference type="ARBA" id="ARBA00005677"/>
    </source>
</evidence>
<keyword evidence="4" id="KW-0496">Mitochondrion</keyword>
<evidence type="ECO:0000256" key="3">
    <source>
        <dbReference type="ARBA" id="ARBA00022980"/>
    </source>
</evidence>
<dbReference type="GO" id="GO:0006412">
    <property type="term" value="P:translation"/>
    <property type="evidence" value="ECO:0007669"/>
    <property type="project" value="InterPro"/>
</dbReference>
<keyword evidence="3" id="KW-0689">Ribosomal protein</keyword>
<dbReference type="GO" id="GO:0003735">
    <property type="term" value="F:structural constituent of ribosome"/>
    <property type="evidence" value="ECO:0007669"/>
    <property type="project" value="InterPro"/>
</dbReference>
<sequence>MASSTPVMSFLRPLRLPRPSTVRHFLRFSTSAPCSEATQQQKEDPNLIASRTAPEAYPPPSIAIRSNPRPKESRASRRTSFPMKQRQYPTRVPSHHQPETPKLIPEPVELLPPEQCAPNLPYFVTRSRKDELPIYTLRKRGGNLKMTRVKRIDGETSVLRDELRQLLRVGAKDAVINHTTGHIMIKGHFKPQIEQYLRQRNF</sequence>
<dbReference type="Gene3D" id="3.30.780.10">
    <property type="entry name" value="SUI1-like domain"/>
    <property type="match status" value="1"/>
</dbReference>
<dbReference type="InterPro" id="IPR007740">
    <property type="entry name" value="Ribosomal_mL49"/>
</dbReference>
<dbReference type="AlphaFoldDB" id="A0AAI8YWW4"/>
<protein>
    <recommendedName>
        <fullName evidence="6">Large ribosomal subunit protein mL49</fullName>
    </recommendedName>
</protein>
<evidence type="ECO:0000313" key="8">
    <source>
        <dbReference type="EMBL" id="CAK3963731.1"/>
    </source>
</evidence>
<keyword evidence="5" id="KW-0687">Ribonucleoprotein</keyword>
<evidence type="ECO:0000313" key="9">
    <source>
        <dbReference type="Proteomes" id="UP001296104"/>
    </source>
</evidence>
<evidence type="ECO:0000256" key="4">
    <source>
        <dbReference type="ARBA" id="ARBA00023128"/>
    </source>
</evidence>
<dbReference type="EMBL" id="CAVMBE010000017">
    <property type="protein sequence ID" value="CAK3963731.1"/>
    <property type="molecule type" value="Genomic_DNA"/>
</dbReference>
<accession>A0AAI8YWW4</accession>
<gene>
    <name evidence="8" type="ORF">LECACI_7A003475</name>
</gene>